<feature type="domain" description="DOMON" evidence="5">
    <location>
        <begin position="31"/>
        <end position="147"/>
    </location>
</feature>
<dbReference type="InterPro" id="IPR000945">
    <property type="entry name" value="DBH-like"/>
</dbReference>
<keyword evidence="6" id="KW-0503">Monooxygenase</keyword>
<dbReference type="PRINTS" id="PR00767">
    <property type="entry name" value="DBMONOXGNASE"/>
</dbReference>
<evidence type="ECO:0000256" key="4">
    <source>
        <dbReference type="SAM" id="SignalP"/>
    </source>
</evidence>
<dbReference type="InterPro" id="IPR028460">
    <property type="entry name" value="Tbh/DBH"/>
</dbReference>
<keyword evidence="7" id="KW-1185">Reference proteome</keyword>
<dbReference type="Gene3D" id="2.60.120.310">
    <property type="entry name" value="Copper type II, ascorbate-dependent monooxygenase, N-terminal domain"/>
    <property type="match status" value="1"/>
</dbReference>
<dbReference type="InterPro" id="IPR036939">
    <property type="entry name" value="Cu2_ascorb_mOase_N_sf"/>
</dbReference>
<dbReference type="SUPFAM" id="SSF49742">
    <property type="entry name" value="PHM/PNGase F"/>
    <property type="match status" value="2"/>
</dbReference>
<name>A0A6A4VL61_AMPAM</name>
<dbReference type="GO" id="GO:0005615">
    <property type="term" value="C:extracellular space"/>
    <property type="evidence" value="ECO:0007669"/>
    <property type="project" value="TreeGrafter"/>
</dbReference>
<comment type="similarity">
    <text evidence="1">Belongs to the copper type II ascorbate-dependent monooxygenase family.</text>
</comment>
<dbReference type="CDD" id="cd09631">
    <property type="entry name" value="DOMON_DOH"/>
    <property type="match status" value="1"/>
</dbReference>
<feature type="chain" id="PRO_5025385512" evidence="4">
    <location>
        <begin position="21"/>
        <end position="641"/>
    </location>
</feature>
<dbReference type="AlphaFoldDB" id="A0A6A4VL61"/>
<dbReference type="GO" id="GO:0006589">
    <property type="term" value="P:octopamine biosynthetic process"/>
    <property type="evidence" value="ECO:0007669"/>
    <property type="project" value="TreeGrafter"/>
</dbReference>
<evidence type="ECO:0000313" key="6">
    <source>
        <dbReference type="EMBL" id="KAF0292060.1"/>
    </source>
</evidence>
<evidence type="ECO:0000256" key="1">
    <source>
        <dbReference type="ARBA" id="ARBA00010676"/>
    </source>
</evidence>
<dbReference type="InterPro" id="IPR045266">
    <property type="entry name" value="DOH_DOMON"/>
</dbReference>
<dbReference type="GO" id="GO:0042421">
    <property type="term" value="P:norepinephrine biosynthetic process"/>
    <property type="evidence" value="ECO:0007669"/>
    <property type="project" value="TreeGrafter"/>
</dbReference>
<dbReference type="Pfam" id="PF03351">
    <property type="entry name" value="DOMON"/>
    <property type="match status" value="1"/>
</dbReference>
<dbReference type="Gene3D" id="2.60.120.230">
    <property type="match status" value="1"/>
</dbReference>
<keyword evidence="2" id="KW-1015">Disulfide bond</keyword>
<dbReference type="GO" id="GO:0030667">
    <property type="term" value="C:secretory granule membrane"/>
    <property type="evidence" value="ECO:0007669"/>
    <property type="project" value="TreeGrafter"/>
</dbReference>
<dbReference type="SMART" id="SM00664">
    <property type="entry name" value="DoH"/>
    <property type="match status" value="1"/>
</dbReference>
<keyword evidence="4" id="KW-0732">Signal</keyword>
<dbReference type="OrthoDB" id="10003276at2759"/>
<dbReference type="SUPFAM" id="SSF49344">
    <property type="entry name" value="CBD9-like"/>
    <property type="match status" value="1"/>
</dbReference>
<dbReference type="PROSITE" id="PS50836">
    <property type="entry name" value="DOMON"/>
    <property type="match status" value="1"/>
</dbReference>
<dbReference type="GO" id="GO:0042420">
    <property type="term" value="P:dopamine catabolic process"/>
    <property type="evidence" value="ECO:0007669"/>
    <property type="project" value="TreeGrafter"/>
</dbReference>
<dbReference type="GO" id="GO:0005507">
    <property type="term" value="F:copper ion binding"/>
    <property type="evidence" value="ECO:0007669"/>
    <property type="project" value="InterPro"/>
</dbReference>
<comment type="caution">
    <text evidence="6">The sequence shown here is derived from an EMBL/GenBank/DDBJ whole genome shotgun (WGS) entry which is preliminary data.</text>
</comment>
<dbReference type="Pfam" id="PF01082">
    <property type="entry name" value="Cu2_monooxygen"/>
    <property type="match status" value="1"/>
</dbReference>
<dbReference type="InterPro" id="IPR000323">
    <property type="entry name" value="Cu2_ascorb_mOase_N"/>
</dbReference>
<gene>
    <name evidence="6" type="primary">moxd1_1</name>
    <name evidence="6" type="ORF">FJT64_009900</name>
</gene>
<evidence type="ECO:0000256" key="3">
    <source>
        <dbReference type="ARBA" id="ARBA00023180"/>
    </source>
</evidence>
<dbReference type="GO" id="GO:0004500">
    <property type="term" value="F:dopamine beta-monooxygenase activity"/>
    <property type="evidence" value="ECO:0007669"/>
    <property type="project" value="InterPro"/>
</dbReference>
<sequence length="641" mass="71319">MKSVPALCWVLLAGLCSANAVQLHHSIILDPDVVVHWTPDNDTNTITIQLEARTRGWAAVGFSPAGGMTGADIVLAWVADGRAHLQDMHAVSNSAPILDKSNNVKLLDGYENSTHTVVTFQRPLRSCDKEHDLDLGVDTTRLIWALHPSDPGAGGPSYHGSRRGVRSVSLDGSGTFEFPTDSESFLIRNTDTEVLEESTHYHCEIHKMPDLGGKVHYTGYRVRLDPATARYVHHIVMYSCALPPSAHGVFENYVRSHPGSKCYSKNMPPSWTLCQSVFIVWAVGAEGDMLPDDVGMPLGTEFGGSTYFMLETHYDNPQVHKGVRDSSGLEVFYTRALRPVEAAVVTAGHMVSSTQIIPPGISDFVSGGVCAQDCTEKYLPEEGVQIHSVMLHGHLAARAIRVRHVRKGRELPPLIVDRFYDFNYQQSRRVDQSVRVLPGDTLLVECDYETKDRDKVTMGGFSTKNEMCLAFITYFPRTPLANCGSKPHVGDFLQAMEVPSVQLGNYTLPPITGAEYWTDAGFKLQAHIIEAVLNGSITEEGDRENNKRRGGGRDDWFNKAELSALRVYKDQDTATVTLYEYLTQLDWSRESIQHLQRLSNGGRVYHRCATDARHETKDYKDIFSGPHTYPEFEPWTDSGKH</sequence>
<dbReference type="FunFam" id="2.60.120.230:FF:000001">
    <property type="entry name" value="Monooxygenase, DBH-like 1"/>
    <property type="match status" value="1"/>
</dbReference>
<dbReference type="InterPro" id="IPR014784">
    <property type="entry name" value="Cu2_ascorb_mOase-like_C"/>
</dbReference>
<evidence type="ECO:0000256" key="2">
    <source>
        <dbReference type="ARBA" id="ARBA00023157"/>
    </source>
</evidence>
<evidence type="ECO:0000259" key="5">
    <source>
        <dbReference type="PROSITE" id="PS50836"/>
    </source>
</evidence>
<proteinExistence type="inferred from homology"/>
<protein>
    <submittedName>
        <fullName evidence="6">DBH-like monooxygenase protein 1</fullName>
    </submittedName>
</protein>
<organism evidence="6 7">
    <name type="scientific">Amphibalanus amphitrite</name>
    <name type="common">Striped barnacle</name>
    <name type="synonym">Balanus amphitrite</name>
    <dbReference type="NCBI Taxonomy" id="1232801"/>
    <lineage>
        <taxon>Eukaryota</taxon>
        <taxon>Metazoa</taxon>
        <taxon>Ecdysozoa</taxon>
        <taxon>Arthropoda</taxon>
        <taxon>Crustacea</taxon>
        <taxon>Multicrustacea</taxon>
        <taxon>Cirripedia</taxon>
        <taxon>Thoracica</taxon>
        <taxon>Thoracicalcarea</taxon>
        <taxon>Balanomorpha</taxon>
        <taxon>Balanoidea</taxon>
        <taxon>Balanidae</taxon>
        <taxon>Amphibalaninae</taxon>
        <taxon>Amphibalanus</taxon>
    </lineage>
</organism>
<dbReference type="InterPro" id="IPR008977">
    <property type="entry name" value="PHM/PNGase_F_dom_sf"/>
</dbReference>
<dbReference type="Gene3D" id="2.60.40.1210">
    <property type="entry name" value="Cellobiose dehydrogenase, cytochrome domain"/>
    <property type="match status" value="1"/>
</dbReference>
<accession>A0A6A4VL61</accession>
<keyword evidence="3" id="KW-0325">Glycoprotein</keyword>
<dbReference type="EMBL" id="VIIS01001841">
    <property type="protein sequence ID" value="KAF0292060.1"/>
    <property type="molecule type" value="Genomic_DNA"/>
</dbReference>
<dbReference type="PANTHER" id="PTHR10157">
    <property type="entry name" value="DOPAMINE BETA HYDROXYLASE RELATED"/>
    <property type="match status" value="1"/>
</dbReference>
<dbReference type="Proteomes" id="UP000440578">
    <property type="component" value="Unassembled WGS sequence"/>
</dbReference>
<dbReference type="PANTHER" id="PTHR10157:SF23">
    <property type="entry name" value="MOXD1 HOMOLOG 1"/>
    <property type="match status" value="1"/>
</dbReference>
<dbReference type="InterPro" id="IPR024548">
    <property type="entry name" value="Cu2_monoox_C"/>
</dbReference>
<dbReference type="InterPro" id="IPR005018">
    <property type="entry name" value="DOMON_domain"/>
</dbReference>
<feature type="signal peptide" evidence="4">
    <location>
        <begin position="1"/>
        <end position="20"/>
    </location>
</feature>
<keyword evidence="6" id="KW-0560">Oxidoreductase</keyword>
<dbReference type="Pfam" id="PF03712">
    <property type="entry name" value="Cu2_monoox_C"/>
    <property type="match status" value="1"/>
</dbReference>
<reference evidence="6 7" key="1">
    <citation type="submission" date="2019-07" db="EMBL/GenBank/DDBJ databases">
        <title>Draft genome assembly of a fouling barnacle, Amphibalanus amphitrite (Darwin, 1854): The first reference genome for Thecostraca.</title>
        <authorList>
            <person name="Kim W."/>
        </authorList>
    </citation>
    <scope>NUCLEOTIDE SEQUENCE [LARGE SCALE GENOMIC DNA]</scope>
    <source>
        <strain evidence="6">SNU_AA5</strain>
        <tissue evidence="6">Soma without cirri and trophi</tissue>
    </source>
</reference>
<evidence type="ECO:0000313" key="7">
    <source>
        <dbReference type="Proteomes" id="UP000440578"/>
    </source>
</evidence>